<comment type="caution">
    <text evidence="4">The sequence shown here is derived from an EMBL/GenBank/DDBJ whole genome shotgun (WGS) entry which is preliminary data.</text>
</comment>
<evidence type="ECO:0000259" key="3">
    <source>
        <dbReference type="Pfam" id="PF24883"/>
    </source>
</evidence>
<evidence type="ECO:0000256" key="2">
    <source>
        <dbReference type="SAM" id="MobiDB-lite"/>
    </source>
</evidence>
<proteinExistence type="predicted"/>
<feature type="region of interest" description="Disordered" evidence="2">
    <location>
        <begin position="1"/>
        <end position="118"/>
    </location>
</feature>
<feature type="compositionally biased region" description="Basic residues" evidence="2">
    <location>
        <begin position="11"/>
        <end position="27"/>
    </location>
</feature>
<keyword evidence="5" id="KW-1185">Reference proteome</keyword>
<dbReference type="EMBL" id="JBANRG010000034">
    <property type="protein sequence ID" value="KAK7450194.1"/>
    <property type="molecule type" value="Genomic_DNA"/>
</dbReference>
<dbReference type="SUPFAM" id="SSF52540">
    <property type="entry name" value="P-loop containing nucleoside triphosphate hydrolases"/>
    <property type="match status" value="1"/>
</dbReference>
<feature type="compositionally biased region" description="Polar residues" evidence="2">
    <location>
        <begin position="41"/>
        <end position="51"/>
    </location>
</feature>
<dbReference type="CDD" id="cd21037">
    <property type="entry name" value="MLKL_NTD"/>
    <property type="match status" value="1"/>
</dbReference>
<accession>A0ABR1J9B4</accession>
<sequence length="551" mass="60641">MSTSLQDNKKPKSGLCKRIRSFLHLRSRSASPQPASRPATPTHSTLVTSTPHAPVSPPAPPAPPPALPPTPTPPPAPPTPPPALAPPLAPSEPQGQPENNSFSRISGTQSSAPTPHHRVKEVTSTIYAGFIQVTQAISECSDMFPPLKTVCTGLLAIHKIVDRVKTNKEDLRDLGTKLNVFLSIVKKYREEGLTNALQHRVETFCEAMTLQVEAVQDLQNHSLWVRVAEGTKDADKISTAFRNMSILCDAFQIDTQLNIERTLMDTANSVDDIRQRMNSAVINRLRSDMTSYKTRQSSYGDPNGCLPGTRVKILADLEAWALNDGAAKVYWLVGMAGTGKSTISHSLCEILDEKQMLGASVFCSRGSAQTSDANLIIPAIVYALASNSPVIKAKVIKSLEEDYNLASPTYHNLGDKFTRLIRGPISQGMPASYKTVVIDALDECSDLQRVQSLLQTIINFAPKTSLKFFIASRDEDLIRMAFLPKLHTRDIFVLHEVEKDIVRVDIEKYLKKSLSDIPRRHEVKMISDGWPRLDELSTLLDRSGDSAVQLD</sequence>
<dbReference type="Pfam" id="PF24883">
    <property type="entry name" value="NPHP3_N"/>
    <property type="match status" value="1"/>
</dbReference>
<dbReference type="InterPro" id="IPR059179">
    <property type="entry name" value="MLKL-like_MCAfunc"/>
</dbReference>
<gene>
    <name evidence="4" type="ORF">VKT23_013077</name>
</gene>
<feature type="domain" description="Nephrocystin 3-like N-terminal" evidence="3">
    <location>
        <begin position="317"/>
        <end position="473"/>
    </location>
</feature>
<organism evidence="4 5">
    <name type="scientific">Marasmiellus scandens</name>
    <dbReference type="NCBI Taxonomy" id="2682957"/>
    <lineage>
        <taxon>Eukaryota</taxon>
        <taxon>Fungi</taxon>
        <taxon>Dikarya</taxon>
        <taxon>Basidiomycota</taxon>
        <taxon>Agaricomycotina</taxon>
        <taxon>Agaricomycetes</taxon>
        <taxon>Agaricomycetidae</taxon>
        <taxon>Agaricales</taxon>
        <taxon>Marasmiineae</taxon>
        <taxon>Omphalotaceae</taxon>
        <taxon>Marasmiellus</taxon>
    </lineage>
</organism>
<keyword evidence="1" id="KW-0677">Repeat</keyword>
<dbReference type="PANTHER" id="PTHR10039">
    <property type="entry name" value="AMELOGENIN"/>
    <property type="match status" value="1"/>
</dbReference>
<feature type="compositionally biased region" description="Pro residues" evidence="2">
    <location>
        <begin position="54"/>
        <end position="90"/>
    </location>
</feature>
<reference evidence="4 5" key="1">
    <citation type="submission" date="2024-01" db="EMBL/GenBank/DDBJ databases">
        <title>A draft genome for the cacao thread blight pathogen Marasmiellus scandens.</title>
        <authorList>
            <person name="Baruah I.K."/>
            <person name="Leung J."/>
            <person name="Bukari Y."/>
            <person name="Amoako-Attah I."/>
            <person name="Meinhardt L.W."/>
            <person name="Bailey B.A."/>
            <person name="Cohen S.P."/>
        </authorList>
    </citation>
    <scope>NUCLEOTIDE SEQUENCE [LARGE SCALE GENOMIC DNA]</scope>
    <source>
        <strain evidence="4 5">GH-19</strain>
    </source>
</reference>
<dbReference type="Proteomes" id="UP001498398">
    <property type="component" value="Unassembled WGS sequence"/>
</dbReference>
<dbReference type="InterPro" id="IPR056884">
    <property type="entry name" value="NPHP3-like_N"/>
</dbReference>
<evidence type="ECO:0000313" key="4">
    <source>
        <dbReference type="EMBL" id="KAK7450194.1"/>
    </source>
</evidence>
<evidence type="ECO:0000313" key="5">
    <source>
        <dbReference type="Proteomes" id="UP001498398"/>
    </source>
</evidence>
<feature type="compositionally biased region" description="Low complexity" evidence="2">
    <location>
        <begin position="28"/>
        <end position="39"/>
    </location>
</feature>
<feature type="compositionally biased region" description="Polar residues" evidence="2">
    <location>
        <begin position="93"/>
        <end position="113"/>
    </location>
</feature>
<dbReference type="Gene3D" id="3.40.50.300">
    <property type="entry name" value="P-loop containing nucleotide triphosphate hydrolases"/>
    <property type="match status" value="1"/>
</dbReference>
<dbReference type="InterPro" id="IPR027417">
    <property type="entry name" value="P-loop_NTPase"/>
</dbReference>
<protein>
    <recommendedName>
        <fullName evidence="3">Nephrocystin 3-like N-terminal domain-containing protein</fullName>
    </recommendedName>
</protein>
<name>A0ABR1J9B4_9AGAR</name>
<evidence type="ECO:0000256" key="1">
    <source>
        <dbReference type="ARBA" id="ARBA00022737"/>
    </source>
</evidence>